<keyword evidence="1" id="KW-1133">Transmembrane helix</keyword>
<dbReference type="PANTHER" id="PTHR34473:SF2">
    <property type="entry name" value="UPF0699 TRANSMEMBRANE PROTEIN YDBT"/>
    <property type="match status" value="1"/>
</dbReference>
<dbReference type="PANTHER" id="PTHR34473">
    <property type="entry name" value="UPF0699 TRANSMEMBRANE PROTEIN YDBS"/>
    <property type="match status" value="1"/>
</dbReference>
<dbReference type="EMBL" id="BDQM01000025">
    <property type="protein sequence ID" value="GAW97084.1"/>
    <property type="molecule type" value="Genomic_DNA"/>
</dbReference>
<feature type="transmembrane region" description="Helical" evidence="1">
    <location>
        <begin position="478"/>
        <end position="495"/>
    </location>
</feature>
<keyword evidence="1" id="KW-0472">Membrane</keyword>
<dbReference type="RefSeq" id="WP_057181454.1">
    <property type="nucleotide sequence ID" value="NZ_BDQM01000025.1"/>
</dbReference>
<evidence type="ECO:0000313" key="4">
    <source>
        <dbReference type="Proteomes" id="UP000197068"/>
    </source>
</evidence>
<comment type="caution">
    <text evidence="3">The sequence shown here is derived from an EMBL/GenBank/DDBJ whole genome shotgun (WGS) entry which is preliminary data.</text>
</comment>
<feature type="transmembrane region" description="Helical" evidence="1">
    <location>
        <begin position="208"/>
        <end position="231"/>
    </location>
</feature>
<reference evidence="3 4" key="1">
    <citation type="submission" date="2017-06" db="EMBL/GenBank/DDBJ databases">
        <title>Whole Genome Sequences of Colwellia marinimaniae MTCD1.</title>
        <authorList>
            <person name="Kusumoto H."/>
            <person name="Inoue M."/>
            <person name="Tanikawa K."/>
            <person name="Maeji H."/>
            <person name="Cameron J.H."/>
            <person name="Bartlett D.H."/>
        </authorList>
    </citation>
    <scope>NUCLEOTIDE SEQUENCE [LARGE SCALE GENOMIC DNA]</scope>
    <source>
        <strain evidence="3 4">MTCD1</strain>
    </source>
</reference>
<feature type="domain" description="YdbS-like PH" evidence="2">
    <location>
        <begin position="431"/>
        <end position="506"/>
    </location>
</feature>
<dbReference type="Pfam" id="PF03703">
    <property type="entry name" value="bPH_2"/>
    <property type="match status" value="2"/>
</dbReference>
<dbReference type="PIRSF" id="PIRSF026631">
    <property type="entry name" value="UCP026631"/>
    <property type="match status" value="1"/>
</dbReference>
<dbReference type="InterPro" id="IPR005182">
    <property type="entry name" value="YdbS-like_PH"/>
</dbReference>
<evidence type="ECO:0000259" key="2">
    <source>
        <dbReference type="Pfam" id="PF03703"/>
    </source>
</evidence>
<gene>
    <name evidence="3" type="ORF">MTCD1_02710</name>
</gene>
<name>A0ABQ0MXH8_9GAMM</name>
<sequence>MDKSVAALTPVVENSKDWQRISPIALLFFTERLIKFFVSNLVAFLPALYFGYDGLKENPQLGLAIIVGILLFICLTTFLNYYFFQYRLTQDHIEIRSGVFSKKHINLPFSKIQNVKLEQPIYYRPFNYTCLQLDTAGSAKQEAQIVALKVDFAEQLKKEILAQYSITHHAESPDDSAELTPEAVENEIILNTRSIADLVIHGITNNRIWIFLGGLAPFFDKIASYIVSTFSDFGINIEQLLTFSDKPMWQITLYAVTLTFLILLPFIFFSIAGSVVTFYHYTLSKVGDRYIRRSGLLTKYEVSMRLSRLQMVIRQQDWLDLLLKRINLKFEQANNVLTQHQAGAQNNRIIVPSIFAHQCAALVDDVYPNNQMMTIAYQRISKRFLLRNLVFILLPLYSLVTVFLTVTGKTQLLWGITPLAIFAALLIFMRWYRWGYASDDNYIYIRRGFFGVDYLCFEHYKVQQVKFKQSWFQQRHQLCSISVVLAAGAINLPFIKADKGSAMLDEILYQVESSGKSWM</sequence>
<evidence type="ECO:0000313" key="3">
    <source>
        <dbReference type="EMBL" id="GAW97084.1"/>
    </source>
</evidence>
<proteinExistence type="predicted"/>
<dbReference type="Proteomes" id="UP000197068">
    <property type="component" value="Unassembled WGS sequence"/>
</dbReference>
<evidence type="ECO:0000256" key="1">
    <source>
        <dbReference type="SAM" id="Phobius"/>
    </source>
</evidence>
<protein>
    <submittedName>
        <fullName evidence="3">Membrane protein</fullName>
    </submittedName>
</protein>
<feature type="domain" description="YdbS-like PH" evidence="2">
    <location>
        <begin position="81"/>
        <end position="160"/>
    </location>
</feature>
<feature type="transmembrane region" description="Helical" evidence="1">
    <location>
        <begin position="33"/>
        <end position="52"/>
    </location>
</feature>
<feature type="transmembrane region" description="Helical" evidence="1">
    <location>
        <begin position="251"/>
        <end position="279"/>
    </location>
</feature>
<feature type="transmembrane region" description="Helical" evidence="1">
    <location>
        <begin position="64"/>
        <end position="84"/>
    </location>
</feature>
<dbReference type="InterPro" id="IPR014529">
    <property type="entry name" value="UCP026631"/>
</dbReference>
<keyword evidence="1" id="KW-0812">Transmembrane</keyword>
<accession>A0ABQ0MXH8</accession>
<keyword evidence="4" id="KW-1185">Reference proteome</keyword>
<feature type="transmembrane region" description="Helical" evidence="1">
    <location>
        <begin position="384"/>
        <end position="406"/>
    </location>
</feature>
<organism evidence="3 4">
    <name type="scientific">Colwellia marinimaniae</name>
    <dbReference type="NCBI Taxonomy" id="1513592"/>
    <lineage>
        <taxon>Bacteria</taxon>
        <taxon>Pseudomonadati</taxon>
        <taxon>Pseudomonadota</taxon>
        <taxon>Gammaproteobacteria</taxon>
        <taxon>Alteromonadales</taxon>
        <taxon>Colwelliaceae</taxon>
        <taxon>Colwellia</taxon>
    </lineage>
</organism>
<feature type="transmembrane region" description="Helical" evidence="1">
    <location>
        <begin position="412"/>
        <end position="432"/>
    </location>
</feature>